<dbReference type="SMART" id="SM00612">
    <property type="entry name" value="Kelch"/>
    <property type="match status" value="2"/>
</dbReference>
<protein>
    <submittedName>
        <fullName evidence="2 3">Uncharacterized protein</fullName>
    </submittedName>
</protein>
<keyword evidence="1" id="KW-0880">Kelch repeat</keyword>
<evidence type="ECO:0000313" key="4">
    <source>
        <dbReference type="Proteomes" id="UP000014760"/>
    </source>
</evidence>
<name>R7TL80_CAPTE</name>
<dbReference type="EMBL" id="AMQN01013581">
    <property type="status" value="NOT_ANNOTATED_CDS"/>
    <property type="molecule type" value="Genomic_DNA"/>
</dbReference>
<evidence type="ECO:0000256" key="1">
    <source>
        <dbReference type="ARBA" id="ARBA00022441"/>
    </source>
</evidence>
<dbReference type="InterPro" id="IPR015915">
    <property type="entry name" value="Kelch-typ_b-propeller"/>
</dbReference>
<dbReference type="AlphaFoldDB" id="R7TL80"/>
<reference evidence="3" key="3">
    <citation type="submission" date="2015-06" db="UniProtKB">
        <authorList>
            <consortium name="EnsemblMetazoa"/>
        </authorList>
    </citation>
    <scope>IDENTIFICATION</scope>
</reference>
<evidence type="ECO:0000313" key="3">
    <source>
        <dbReference type="EnsemblMetazoa" id="CapteP46608"/>
    </source>
</evidence>
<dbReference type="HOGENOM" id="CLU_081083_0_0_1"/>
<dbReference type="EnsemblMetazoa" id="CapteT46608">
    <property type="protein sequence ID" value="CapteP46608"/>
    <property type="gene ID" value="CapteG46608"/>
</dbReference>
<dbReference type="OMA" id="AWIMGEP"/>
<evidence type="ECO:0000313" key="2">
    <source>
        <dbReference type="EMBL" id="ELT91850.1"/>
    </source>
</evidence>
<feature type="non-terminal residue" evidence="2">
    <location>
        <position position="160"/>
    </location>
</feature>
<dbReference type="Gene3D" id="2.120.10.80">
    <property type="entry name" value="Kelch-type beta propeller"/>
    <property type="match status" value="1"/>
</dbReference>
<dbReference type="OrthoDB" id="19132at2759"/>
<reference evidence="2 4" key="2">
    <citation type="journal article" date="2013" name="Nature">
        <title>Insights into bilaterian evolution from three spiralian genomes.</title>
        <authorList>
            <person name="Simakov O."/>
            <person name="Marletaz F."/>
            <person name="Cho S.J."/>
            <person name="Edsinger-Gonzales E."/>
            <person name="Havlak P."/>
            <person name="Hellsten U."/>
            <person name="Kuo D.H."/>
            <person name="Larsson T."/>
            <person name="Lv J."/>
            <person name="Arendt D."/>
            <person name="Savage R."/>
            <person name="Osoegawa K."/>
            <person name="de Jong P."/>
            <person name="Grimwood J."/>
            <person name="Chapman J.A."/>
            <person name="Shapiro H."/>
            <person name="Aerts A."/>
            <person name="Otillar R.P."/>
            <person name="Terry A.Y."/>
            <person name="Boore J.L."/>
            <person name="Grigoriev I.V."/>
            <person name="Lindberg D.R."/>
            <person name="Seaver E.C."/>
            <person name="Weisblat D.A."/>
            <person name="Putnam N.H."/>
            <person name="Rokhsar D.S."/>
        </authorList>
    </citation>
    <scope>NUCLEOTIDE SEQUENCE</scope>
    <source>
        <strain evidence="2 4">I ESC-2004</strain>
    </source>
</reference>
<dbReference type="PANTHER" id="PTHR46375">
    <property type="entry name" value="KELCH REPEAT AND BTB DOMAIN-CONTAINING PROTEIN 13-RELATED"/>
    <property type="match status" value="1"/>
</dbReference>
<dbReference type="Pfam" id="PF24681">
    <property type="entry name" value="Kelch_KLHDC2_KLHL20_DRC7"/>
    <property type="match status" value="1"/>
</dbReference>
<dbReference type="InterPro" id="IPR006652">
    <property type="entry name" value="Kelch_1"/>
</dbReference>
<dbReference type="PANTHER" id="PTHR46375:SF3">
    <property type="entry name" value="KELCH REPEAT AND BTB DOMAIN-CONTAINING PROTEIN 13"/>
    <property type="match status" value="1"/>
</dbReference>
<dbReference type="EMBL" id="KB310319">
    <property type="protein sequence ID" value="ELT91850.1"/>
    <property type="molecule type" value="Genomic_DNA"/>
</dbReference>
<accession>R7TL80</accession>
<dbReference type="SUPFAM" id="SSF117281">
    <property type="entry name" value="Kelch motif"/>
    <property type="match status" value="1"/>
</dbReference>
<dbReference type="Proteomes" id="UP000014760">
    <property type="component" value="Unassembled WGS sequence"/>
</dbReference>
<feature type="non-terminal residue" evidence="2">
    <location>
        <position position="1"/>
    </location>
</feature>
<gene>
    <name evidence="2" type="ORF">CAPTEDRAFT_46608</name>
</gene>
<proteinExistence type="predicted"/>
<sequence length="160" mass="18327">QSDCYSYDAQSGQWTTLPPMSIARHAHSSIYHNECLYIVGGHDGQKYLNSVEKLDMRSLQWSRLPRLPRSATYIYLAIASNNLFAVGGLAPKGRDVDVYEFGFTRQAWRQRSPMPEECEWGAAVSFNDHVYVVGGKDRSCMQFNPLQNTWILLQRPRLSH</sequence>
<organism evidence="2">
    <name type="scientific">Capitella teleta</name>
    <name type="common">Polychaete worm</name>
    <dbReference type="NCBI Taxonomy" id="283909"/>
    <lineage>
        <taxon>Eukaryota</taxon>
        <taxon>Metazoa</taxon>
        <taxon>Spiralia</taxon>
        <taxon>Lophotrochozoa</taxon>
        <taxon>Annelida</taxon>
        <taxon>Polychaeta</taxon>
        <taxon>Sedentaria</taxon>
        <taxon>Scolecida</taxon>
        <taxon>Capitellidae</taxon>
        <taxon>Capitella</taxon>
    </lineage>
</organism>
<dbReference type="InterPro" id="IPR052392">
    <property type="entry name" value="Kelch-BTB_domain-containing"/>
</dbReference>
<keyword evidence="4" id="KW-1185">Reference proteome</keyword>
<reference evidence="4" key="1">
    <citation type="submission" date="2012-12" db="EMBL/GenBank/DDBJ databases">
        <authorList>
            <person name="Hellsten U."/>
            <person name="Grimwood J."/>
            <person name="Chapman J.A."/>
            <person name="Shapiro H."/>
            <person name="Aerts A."/>
            <person name="Otillar R.P."/>
            <person name="Terry A.Y."/>
            <person name="Boore J.L."/>
            <person name="Simakov O."/>
            <person name="Marletaz F."/>
            <person name="Cho S.-J."/>
            <person name="Edsinger-Gonzales E."/>
            <person name="Havlak P."/>
            <person name="Kuo D.-H."/>
            <person name="Larsson T."/>
            <person name="Lv J."/>
            <person name="Arendt D."/>
            <person name="Savage R."/>
            <person name="Osoegawa K."/>
            <person name="de Jong P."/>
            <person name="Lindberg D.R."/>
            <person name="Seaver E.C."/>
            <person name="Weisblat D.A."/>
            <person name="Putnam N.H."/>
            <person name="Grigoriev I.V."/>
            <person name="Rokhsar D.S."/>
        </authorList>
    </citation>
    <scope>NUCLEOTIDE SEQUENCE</scope>
    <source>
        <strain evidence="4">I ESC-2004</strain>
    </source>
</reference>
<dbReference type="STRING" id="283909.R7TL80"/>